<feature type="transmembrane region" description="Helical" evidence="6">
    <location>
        <begin position="104"/>
        <end position="126"/>
    </location>
</feature>
<keyword evidence="2" id="KW-1003">Cell membrane</keyword>
<feature type="transmembrane region" description="Helical" evidence="6">
    <location>
        <begin position="180"/>
        <end position="200"/>
    </location>
</feature>
<evidence type="ECO:0000313" key="8">
    <source>
        <dbReference type="Proteomes" id="UP001501126"/>
    </source>
</evidence>
<evidence type="ECO:0000256" key="3">
    <source>
        <dbReference type="ARBA" id="ARBA00022692"/>
    </source>
</evidence>
<feature type="transmembrane region" description="Helical" evidence="6">
    <location>
        <begin position="63"/>
        <end position="83"/>
    </location>
</feature>
<dbReference type="InterPro" id="IPR001123">
    <property type="entry name" value="LeuE-type"/>
</dbReference>
<dbReference type="Pfam" id="PF01810">
    <property type="entry name" value="LysE"/>
    <property type="match status" value="1"/>
</dbReference>
<comment type="subcellular location">
    <subcellularLocation>
        <location evidence="1">Cell membrane</location>
        <topology evidence="1">Multi-pass membrane protein</topology>
    </subcellularLocation>
</comment>
<sequence length="201" mass="22626">MTGLVLSFMLGPAFFLLLETSLKKGIRAAAALDLGVLVSDLIYIGLAYFFYNEVSSLTESENQGWLQIFGGVILIIYGVITAMKRTKGDIKADFVQKVHNPRDYWVLFLKGFFLNIVNPMVIFYWFGVITIAAAKIEDGDTYIVLFISTILFTFFSIDLLKIIGAKKLRGFITPYLLKRLNLFTGFILIIFGLVLIIRGLL</sequence>
<feature type="transmembrane region" description="Helical" evidence="6">
    <location>
        <begin position="6"/>
        <end position="22"/>
    </location>
</feature>
<evidence type="ECO:0000256" key="5">
    <source>
        <dbReference type="ARBA" id="ARBA00023136"/>
    </source>
</evidence>
<evidence type="ECO:0000256" key="6">
    <source>
        <dbReference type="SAM" id="Phobius"/>
    </source>
</evidence>
<reference evidence="8" key="1">
    <citation type="journal article" date="2019" name="Int. J. Syst. Evol. Microbiol.">
        <title>The Global Catalogue of Microorganisms (GCM) 10K type strain sequencing project: providing services to taxonomists for standard genome sequencing and annotation.</title>
        <authorList>
            <consortium name="The Broad Institute Genomics Platform"/>
            <consortium name="The Broad Institute Genome Sequencing Center for Infectious Disease"/>
            <person name="Wu L."/>
            <person name="Ma J."/>
        </authorList>
    </citation>
    <scope>NUCLEOTIDE SEQUENCE [LARGE SCALE GENOMIC DNA]</scope>
    <source>
        <strain evidence="8">JCM 16083</strain>
    </source>
</reference>
<comment type="caution">
    <text evidence="7">The sequence shown here is derived from an EMBL/GenBank/DDBJ whole genome shotgun (WGS) entry which is preliminary data.</text>
</comment>
<evidence type="ECO:0008006" key="9">
    <source>
        <dbReference type="Google" id="ProtNLM"/>
    </source>
</evidence>
<evidence type="ECO:0000256" key="1">
    <source>
        <dbReference type="ARBA" id="ARBA00004651"/>
    </source>
</evidence>
<protein>
    <recommendedName>
        <fullName evidence="9">Lysine transporter LysE</fullName>
    </recommendedName>
</protein>
<feature type="transmembrane region" description="Helical" evidence="6">
    <location>
        <begin position="141"/>
        <end position="160"/>
    </location>
</feature>
<organism evidence="7 8">
    <name type="scientific">Wandonia haliotis</name>
    <dbReference type="NCBI Taxonomy" id="574963"/>
    <lineage>
        <taxon>Bacteria</taxon>
        <taxon>Pseudomonadati</taxon>
        <taxon>Bacteroidota</taxon>
        <taxon>Flavobacteriia</taxon>
        <taxon>Flavobacteriales</taxon>
        <taxon>Crocinitomicaceae</taxon>
        <taxon>Wandonia</taxon>
    </lineage>
</organism>
<keyword evidence="5 6" id="KW-0472">Membrane</keyword>
<accession>A0ABP3Y1A5</accession>
<gene>
    <name evidence="7" type="ORF">GCM10009118_04340</name>
</gene>
<keyword evidence="4 6" id="KW-1133">Transmembrane helix</keyword>
<evidence type="ECO:0000256" key="2">
    <source>
        <dbReference type="ARBA" id="ARBA00022475"/>
    </source>
</evidence>
<dbReference type="Proteomes" id="UP001501126">
    <property type="component" value="Unassembled WGS sequence"/>
</dbReference>
<keyword evidence="8" id="KW-1185">Reference proteome</keyword>
<keyword evidence="3 6" id="KW-0812">Transmembrane</keyword>
<evidence type="ECO:0000256" key="4">
    <source>
        <dbReference type="ARBA" id="ARBA00022989"/>
    </source>
</evidence>
<dbReference type="PANTHER" id="PTHR30086">
    <property type="entry name" value="ARGININE EXPORTER PROTEIN ARGO"/>
    <property type="match status" value="1"/>
</dbReference>
<feature type="transmembrane region" description="Helical" evidence="6">
    <location>
        <begin position="29"/>
        <end position="51"/>
    </location>
</feature>
<dbReference type="PANTHER" id="PTHR30086:SF20">
    <property type="entry name" value="ARGININE EXPORTER PROTEIN ARGO-RELATED"/>
    <property type="match status" value="1"/>
</dbReference>
<evidence type="ECO:0000313" key="7">
    <source>
        <dbReference type="EMBL" id="GAA0874026.1"/>
    </source>
</evidence>
<proteinExistence type="predicted"/>
<name>A0ABP3Y1A5_9FLAO</name>
<dbReference type="EMBL" id="BAAAFH010000003">
    <property type="protein sequence ID" value="GAA0874026.1"/>
    <property type="molecule type" value="Genomic_DNA"/>
</dbReference>